<gene>
    <name evidence="1" type="ORF">SAMN05661012_04612</name>
    <name evidence="2" type="ORF">SR876_24950</name>
</gene>
<evidence type="ECO:0000313" key="4">
    <source>
        <dbReference type="Proteomes" id="UP001326715"/>
    </source>
</evidence>
<reference evidence="2 4" key="2">
    <citation type="submission" date="2023-11" db="EMBL/GenBank/DDBJ databases">
        <title>MicrobeMod: A computational toolkit for identifying prokaryotic methylation and restriction-modification with nanopore sequencing.</title>
        <authorList>
            <person name="Crits-Christoph A."/>
            <person name="Kang S.C."/>
            <person name="Lee H."/>
            <person name="Ostrov N."/>
        </authorList>
    </citation>
    <scope>NUCLEOTIDE SEQUENCE [LARGE SCALE GENOMIC DNA]</scope>
    <source>
        <strain evidence="2 4">ATCC 23090</strain>
    </source>
</reference>
<accession>A0A1K1S1L1</accession>
<dbReference type="PROSITE" id="PS51257">
    <property type="entry name" value="PROKAR_LIPOPROTEIN"/>
    <property type="match status" value="1"/>
</dbReference>
<name>A0A1K1S1L1_9BACT</name>
<dbReference type="RefSeq" id="WP_072363582.1">
    <property type="nucleotide sequence ID" value="NZ_CP139972.1"/>
</dbReference>
<evidence type="ECO:0000313" key="3">
    <source>
        <dbReference type="Proteomes" id="UP000183788"/>
    </source>
</evidence>
<dbReference type="SUPFAM" id="SSF69318">
    <property type="entry name" value="Integrin alpha N-terminal domain"/>
    <property type="match status" value="1"/>
</dbReference>
<dbReference type="EMBL" id="FPIZ01000016">
    <property type="protein sequence ID" value="SFW78243.1"/>
    <property type="molecule type" value="Genomic_DNA"/>
</dbReference>
<dbReference type="Proteomes" id="UP001326715">
    <property type="component" value="Chromosome"/>
</dbReference>
<evidence type="ECO:0000313" key="2">
    <source>
        <dbReference type="EMBL" id="WQG88180.1"/>
    </source>
</evidence>
<protein>
    <recommendedName>
        <fullName evidence="5">Repeat domain-containing protein</fullName>
    </recommendedName>
</protein>
<dbReference type="OrthoDB" id="637392at2"/>
<proteinExistence type="predicted"/>
<evidence type="ECO:0000313" key="1">
    <source>
        <dbReference type="EMBL" id="SFW78243.1"/>
    </source>
</evidence>
<dbReference type="InterPro" id="IPR028994">
    <property type="entry name" value="Integrin_alpha_N"/>
</dbReference>
<sequence length="203" mass="22635">MYKNLLYILIPGVLACNSPGKNKAATPDSFLSLSTKVDTGVMAVGAPPETPQVVPDTIRINGDFDGDGNQDEAYGVLYRKAMEKEGQDEYVIRFSNPGIRPLVTGYGEIRLINEGDLNSDGRDDISVYQAPLHGCTYVMSTWAFTKAGWKQLSDPWLVYNGCNYLSDEDLQHRIVVEDGIVYYYQEDPHDEQLTLAKKEMGIK</sequence>
<reference evidence="1 3" key="1">
    <citation type="submission" date="2016-11" db="EMBL/GenBank/DDBJ databases">
        <authorList>
            <person name="Jaros S."/>
            <person name="Januszkiewicz K."/>
            <person name="Wedrychowicz H."/>
        </authorList>
    </citation>
    <scope>NUCLEOTIDE SEQUENCE [LARGE SCALE GENOMIC DNA]</scope>
    <source>
        <strain evidence="1 3">DSM 784</strain>
    </source>
</reference>
<organism evidence="1 3">
    <name type="scientific">Chitinophaga sancti</name>
    <dbReference type="NCBI Taxonomy" id="1004"/>
    <lineage>
        <taxon>Bacteria</taxon>
        <taxon>Pseudomonadati</taxon>
        <taxon>Bacteroidota</taxon>
        <taxon>Chitinophagia</taxon>
        <taxon>Chitinophagales</taxon>
        <taxon>Chitinophagaceae</taxon>
        <taxon>Chitinophaga</taxon>
    </lineage>
</organism>
<dbReference type="Proteomes" id="UP000183788">
    <property type="component" value="Unassembled WGS sequence"/>
</dbReference>
<evidence type="ECO:0008006" key="5">
    <source>
        <dbReference type="Google" id="ProtNLM"/>
    </source>
</evidence>
<dbReference type="EMBL" id="CP140154">
    <property type="protein sequence ID" value="WQG88180.1"/>
    <property type="molecule type" value="Genomic_DNA"/>
</dbReference>
<dbReference type="AlphaFoldDB" id="A0A1K1S1L1"/>
<keyword evidence="4" id="KW-1185">Reference proteome</keyword>